<dbReference type="eggNOG" id="COG0739">
    <property type="taxonomic scope" value="Bacteria"/>
</dbReference>
<dbReference type="KEGG" id="sclf:BB341_06140"/>
<dbReference type="RefSeq" id="WP_003962026.1">
    <property type="nucleotide sequence ID" value="NZ_CM000913.1"/>
</dbReference>
<protein>
    <submittedName>
        <fullName evidence="4">Putative peptidase, secreted</fullName>
    </submittedName>
</protein>
<dbReference type="InterPro" id="IPR011055">
    <property type="entry name" value="Dup_hybrid_motif"/>
</dbReference>
<dbReference type="Pfam" id="PF01551">
    <property type="entry name" value="Peptidase_M23"/>
    <property type="match status" value="1"/>
</dbReference>
<dbReference type="PANTHER" id="PTHR21666">
    <property type="entry name" value="PEPTIDASE-RELATED"/>
    <property type="match status" value="1"/>
</dbReference>
<dbReference type="OrthoDB" id="5245088at2"/>
<evidence type="ECO:0000313" key="5">
    <source>
        <dbReference type="Proteomes" id="UP000002357"/>
    </source>
</evidence>
<dbReference type="InterPro" id="IPR050570">
    <property type="entry name" value="Cell_wall_metabolism_enzyme"/>
</dbReference>
<dbReference type="SUPFAM" id="SSF51261">
    <property type="entry name" value="Duplicated hybrid motif"/>
    <property type="match status" value="1"/>
</dbReference>
<sequence length="240" mass="24737">MFRTSRWRPPPTLPSLLISQALALALALVLPLLAVPAPGPAPGAGHTWARAAAAGPTARAAAAWPVGPPRPRVIRGWEPPPTPYGRGHRGVDLAAPPGTPVHAAADGRIAFAGPVGGRGVLAIALDGPGPAPDGLRITYEPVRALLPAGTRVRAGRTVARVAPGPSHCAGGCLHWGLRHGRDYLDPLSLLPPHLLRRAPSRLLPSVFRGSDDHPAPGAGEPSPSAPAPSRRIRPPRPCGE</sequence>
<evidence type="ECO:0000259" key="3">
    <source>
        <dbReference type="Pfam" id="PF01551"/>
    </source>
</evidence>
<reference evidence="4 5" key="1">
    <citation type="journal article" date="2010" name="Genome Biol. Evol.">
        <title>The sequence of a 1.8-mb bacterial linear plasmid reveals a rich evolutionary reservoir of secondary metabolic pathways.</title>
        <authorList>
            <person name="Medema M.H."/>
            <person name="Trefzer A."/>
            <person name="Kovalchuk A."/>
            <person name="van den Berg M."/>
            <person name="Mueller U."/>
            <person name="Heijne W."/>
            <person name="Wu L."/>
            <person name="Alam M.T."/>
            <person name="Ronning C.M."/>
            <person name="Nierman W.C."/>
            <person name="Bovenberg R.A.L."/>
            <person name="Breitling R."/>
            <person name="Takano E."/>
        </authorList>
    </citation>
    <scope>NUCLEOTIDE SEQUENCE [LARGE SCALE GENOMIC DNA]</scope>
    <source>
        <strain evidence="5">ATCC 27064 / DSM 738 / JCM 4710 / NBRC 13307 / NCIMB 12785 / NRRL 3585 / VKM Ac-602</strain>
    </source>
</reference>
<evidence type="ECO:0000256" key="2">
    <source>
        <dbReference type="SAM" id="MobiDB-lite"/>
    </source>
</evidence>
<dbReference type="InterPro" id="IPR016047">
    <property type="entry name" value="M23ase_b-sheet_dom"/>
</dbReference>
<dbReference type="STRING" id="1901.BB341_06140"/>
<keyword evidence="5" id="KW-1185">Reference proteome</keyword>
<dbReference type="Proteomes" id="UP000002357">
    <property type="component" value="Chromosome"/>
</dbReference>
<evidence type="ECO:0000256" key="1">
    <source>
        <dbReference type="ARBA" id="ARBA00022729"/>
    </source>
</evidence>
<dbReference type="GeneID" id="93728992"/>
<dbReference type="GO" id="GO:0004222">
    <property type="term" value="F:metalloendopeptidase activity"/>
    <property type="evidence" value="ECO:0007669"/>
    <property type="project" value="TreeGrafter"/>
</dbReference>
<dbReference type="Gene3D" id="2.70.70.10">
    <property type="entry name" value="Glucose Permease (Domain IIA)"/>
    <property type="match status" value="1"/>
</dbReference>
<dbReference type="CDD" id="cd12797">
    <property type="entry name" value="M23_peptidase"/>
    <property type="match status" value="1"/>
</dbReference>
<evidence type="ECO:0000313" key="4">
    <source>
        <dbReference type="EMBL" id="EFG09627.1"/>
    </source>
</evidence>
<proteinExistence type="predicted"/>
<keyword evidence="1" id="KW-0732">Signal</keyword>
<dbReference type="PANTHER" id="PTHR21666:SF289">
    <property type="entry name" value="L-ALA--D-GLU ENDOPEPTIDASE"/>
    <property type="match status" value="1"/>
</dbReference>
<dbReference type="AlphaFoldDB" id="E2Q913"/>
<feature type="domain" description="M23ase beta-sheet core" evidence="3">
    <location>
        <begin position="87"/>
        <end position="186"/>
    </location>
</feature>
<feature type="region of interest" description="Disordered" evidence="2">
    <location>
        <begin position="204"/>
        <end position="240"/>
    </location>
</feature>
<dbReference type="EMBL" id="CM000913">
    <property type="protein sequence ID" value="EFG09627.1"/>
    <property type="molecule type" value="Genomic_DNA"/>
</dbReference>
<organism evidence="4 5">
    <name type="scientific">Streptomyces clavuligerus</name>
    <dbReference type="NCBI Taxonomy" id="1901"/>
    <lineage>
        <taxon>Bacteria</taxon>
        <taxon>Bacillati</taxon>
        <taxon>Actinomycetota</taxon>
        <taxon>Actinomycetes</taxon>
        <taxon>Kitasatosporales</taxon>
        <taxon>Streptomycetaceae</taxon>
        <taxon>Streptomyces</taxon>
    </lineage>
</organism>
<accession>E2Q913</accession>
<gene>
    <name evidence="4" type="ORF">SCLAV_4555</name>
</gene>
<name>E2Q913_STRCL</name>